<protein>
    <submittedName>
        <fullName evidence="2">Uncharacterized protein</fullName>
    </submittedName>
</protein>
<dbReference type="PANTHER" id="PTHR37392">
    <property type="entry name" value="OS09G0556800 PROTEIN"/>
    <property type="match status" value="1"/>
</dbReference>
<evidence type="ECO:0000256" key="1">
    <source>
        <dbReference type="SAM" id="MobiDB-lite"/>
    </source>
</evidence>
<feature type="region of interest" description="Disordered" evidence="1">
    <location>
        <begin position="233"/>
        <end position="337"/>
    </location>
</feature>
<sequence>MVYSYTPTYYSTLHDSITSLCKTILPFGLKKRRLPANDQKLSKLQSDNLKWQQDSFHQMLNLMGLHKEGILAETEVSAFRTHLLETLIASPVEHEQPSMLRDKLLFLQELLYAKCISSEDYHASKRPLLQRLAVQGAEIEARDVIVAGPRDPKENAEEEWSVIDLKDEKCLLNKENSNSKNKSKHGSAVKQIKGAASVFGFYKPGKNKEEKSIFDTSTPSAKHEMRYSRENPFWDSHLKQKESETSSILMPESLPMESTKRKPFRTLFQREQREGHGGGDSGGGDGDQNGAGSAEKSAKSAKKQWGFDGFKKWKRSDSDDETAPLPLNERSDSEAYMKSGRLVASPIGEGPDTKLIKRKLHSDGSPSDFFIDKVLGDKIKKELSRIQTELCTKNPNLQFSNDQIEAISTKLPVDKAELKKFFPKSWCDRYGDVVLDVVKKEFKDHVGEMENMRNAAKERHGNSMGWTTFEDDENCHPNLFAHHDNSSKGLQNNPFFHHDSTESSGNKLRSESAIFHGQNPFWSPRAASSLLG</sequence>
<evidence type="ECO:0000313" key="3">
    <source>
        <dbReference type="Proteomes" id="UP000327013"/>
    </source>
</evidence>
<feature type="compositionally biased region" description="Gly residues" evidence="1">
    <location>
        <begin position="278"/>
        <end position="289"/>
    </location>
</feature>
<reference evidence="2 3" key="1">
    <citation type="submission" date="2019-06" db="EMBL/GenBank/DDBJ databases">
        <title>A chromosomal-level reference genome of Carpinus fangiana (Coryloideae, Betulaceae).</title>
        <authorList>
            <person name="Yang X."/>
            <person name="Wang Z."/>
            <person name="Zhang L."/>
            <person name="Hao G."/>
            <person name="Liu J."/>
            <person name="Yang Y."/>
        </authorList>
    </citation>
    <scope>NUCLEOTIDE SEQUENCE [LARGE SCALE GENOMIC DNA]</scope>
    <source>
        <strain evidence="2">Cfa_2016G</strain>
        <tissue evidence="2">Leaf</tissue>
    </source>
</reference>
<name>A0A5N6RY34_9ROSI</name>
<dbReference type="OrthoDB" id="1904025at2759"/>
<organism evidence="2 3">
    <name type="scientific">Carpinus fangiana</name>
    <dbReference type="NCBI Taxonomy" id="176857"/>
    <lineage>
        <taxon>Eukaryota</taxon>
        <taxon>Viridiplantae</taxon>
        <taxon>Streptophyta</taxon>
        <taxon>Embryophyta</taxon>
        <taxon>Tracheophyta</taxon>
        <taxon>Spermatophyta</taxon>
        <taxon>Magnoliopsida</taxon>
        <taxon>eudicotyledons</taxon>
        <taxon>Gunneridae</taxon>
        <taxon>Pentapetalae</taxon>
        <taxon>rosids</taxon>
        <taxon>fabids</taxon>
        <taxon>Fagales</taxon>
        <taxon>Betulaceae</taxon>
        <taxon>Carpinus</taxon>
    </lineage>
</organism>
<feature type="region of interest" description="Disordered" evidence="1">
    <location>
        <begin position="483"/>
        <end position="508"/>
    </location>
</feature>
<feature type="compositionally biased region" description="Basic and acidic residues" evidence="1">
    <location>
        <begin position="268"/>
        <end position="277"/>
    </location>
</feature>
<keyword evidence="3" id="KW-1185">Reference proteome</keyword>
<evidence type="ECO:0000313" key="2">
    <source>
        <dbReference type="EMBL" id="KAE8126153.1"/>
    </source>
</evidence>
<gene>
    <name evidence="2" type="ORF">FH972_020897</name>
</gene>
<accession>A0A5N6RY34</accession>
<dbReference type="EMBL" id="CM017328">
    <property type="protein sequence ID" value="KAE8126153.1"/>
    <property type="molecule type" value="Genomic_DNA"/>
</dbReference>
<proteinExistence type="predicted"/>
<dbReference type="Proteomes" id="UP000327013">
    <property type="component" value="Chromosome 8"/>
</dbReference>
<dbReference type="AlphaFoldDB" id="A0A5N6RY34"/>
<dbReference type="PANTHER" id="PTHR37392:SF1">
    <property type="entry name" value="OS09G0556800 PROTEIN"/>
    <property type="match status" value="1"/>
</dbReference>